<dbReference type="EC" id="1.1.1.1" evidence="3"/>
<accession>A0A840PVC0</accession>
<gene>
    <name evidence="10" type="ORF">HNP84_009599</name>
</gene>
<evidence type="ECO:0000256" key="8">
    <source>
        <dbReference type="ARBA" id="ARBA00049243"/>
    </source>
</evidence>
<dbReference type="GO" id="GO:0005737">
    <property type="term" value="C:cytoplasm"/>
    <property type="evidence" value="ECO:0007669"/>
    <property type="project" value="TreeGrafter"/>
</dbReference>
<dbReference type="SUPFAM" id="SSF50129">
    <property type="entry name" value="GroES-like"/>
    <property type="match status" value="1"/>
</dbReference>
<evidence type="ECO:0000313" key="10">
    <source>
        <dbReference type="EMBL" id="MBB5139835.1"/>
    </source>
</evidence>
<dbReference type="SMART" id="SM00829">
    <property type="entry name" value="PKS_ER"/>
    <property type="match status" value="1"/>
</dbReference>
<dbReference type="Proteomes" id="UP000578449">
    <property type="component" value="Unassembled WGS sequence"/>
</dbReference>
<keyword evidence="4" id="KW-0479">Metal-binding</keyword>
<dbReference type="SUPFAM" id="SSF51735">
    <property type="entry name" value="NAD(P)-binding Rossmann-fold domains"/>
    <property type="match status" value="1"/>
</dbReference>
<dbReference type="EMBL" id="JACHGN010000033">
    <property type="protein sequence ID" value="MBB5139835.1"/>
    <property type="molecule type" value="Genomic_DNA"/>
</dbReference>
<organism evidence="10 11">
    <name type="scientific">Thermocatellispora tengchongensis</name>
    <dbReference type="NCBI Taxonomy" id="1073253"/>
    <lineage>
        <taxon>Bacteria</taxon>
        <taxon>Bacillati</taxon>
        <taxon>Actinomycetota</taxon>
        <taxon>Actinomycetes</taxon>
        <taxon>Streptosporangiales</taxon>
        <taxon>Streptosporangiaceae</taxon>
        <taxon>Thermocatellispora</taxon>
    </lineage>
</organism>
<dbReference type="Pfam" id="PF08240">
    <property type="entry name" value="ADH_N"/>
    <property type="match status" value="1"/>
</dbReference>
<evidence type="ECO:0000313" key="11">
    <source>
        <dbReference type="Proteomes" id="UP000578449"/>
    </source>
</evidence>
<dbReference type="PANTHER" id="PTHR42940">
    <property type="entry name" value="ALCOHOL DEHYDROGENASE 1-RELATED"/>
    <property type="match status" value="1"/>
</dbReference>
<dbReference type="Pfam" id="PF00107">
    <property type="entry name" value="ADH_zinc_N"/>
    <property type="match status" value="1"/>
</dbReference>
<reference evidence="10 11" key="1">
    <citation type="submission" date="2020-08" db="EMBL/GenBank/DDBJ databases">
        <title>Genomic Encyclopedia of Type Strains, Phase IV (KMG-IV): sequencing the most valuable type-strain genomes for metagenomic binning, comparative biology and taxonomic classification.</title>
        <authorList>
            <person name="Goeker M."/>
        </authorList>
    </citation>
    <scope>NUCLEOTIDE SEQUENCE [LARGE SCALE GENOMIC DNA]</scope>
    <source>
        <strain evidence="10 11">DSM 45615</strain>
    </source>
</reference>
<protein>
    <recommendedName>
        <fullName evidence="3">alcohol dehydrogenase</fullName>
        <ecNumber evidence="3">1.1.1.1</ecNumber>
    </recommendedName>
</protein>
<dbReference type="AlphaFoldDB" id="A0A840PVC0"/>
<proteinExistence type="inferred from homology"/>
<comment type="similarity">
    <text evidence="2">Belongs to the zinc-containing alcohol dehydrogenase family.</text>
</comment>
<evidence type="ECO:0000256" key="7">
    <source>
        <dbReference type="ARBA" id="ARBA00049164"/>
    </source>
</evidence>
<evidence type="ECO:0000256" key="5">
    <source>
        <dbReference type="ARBA" id="ARBA00022833"/>
    </source>
</evidence>
<keyword evidence="5" id="KW-0862">Zinc</keyword>
<dbReference type="Gene3D" id="3.90.180.10">
    <property type="entry name" value="Medium-chain alcohol dehydrogenases, catalytic domain"/>
    <property type="match status" value="1"/>
</dbReference>
<dbReference type="InterPro" id="IPR011032">
    <property type="entry name" value="GroES-like_sf"/>
</dbReference>
<comment type="caution">
    <text evidence="10">The sequence shown here is derived from an EMBL/GenBank/DDBJ whole genome shotgun (WGS) entry which is preliminary data.</text>
</comment>
<dbReference type="PANTHER" id="PTHR42940:SF8">
    <property type="entry name" value="VACUOLAR PROTEIN SORTING-ASSOCIATED PROTEIN 11"/>
    <property type="match status" value="1"/>
</dbReference>
<dbReference type="InterPro" id="IPR013154">
    <property type="entry name" value="ADH-like_N"/>
</dbReference>
<dbReference type="InterPro" id="IPR013149">
    <property type="entry name" value="ADH-like_C"/>
</dbReference>
<dbReference type="InterPro" id="IPR036291">
    <property type="entry name" value="NAD(P)-bd_dom_sf"/>
</dbReference>
<keyword evidence="6 10" id="KW-0560">Oxidoreductase</keyword>
<evidence type="ECO:0000256" key="2">
    <source>
        <dbReference type="ARBA" id="ARBA00008072"/>
    </source>
</evidence>
<evidence type="ECO:0000256" key="4">
    <source>
        <dbReference type="ARBA" id="ARBA00022723"/>
    </source>
</evidence>
<dbReference type="GO" id="GO:0004022">
    <property type="term" value="F:alcohol dehydrogenase (NAD+) activity"/>
    <property type="evidence" value="ECO:0007669"/>
    <property type="project" value="UniProtKB-EC"/>
</dbReference>
<comment type="cofactor">
    <cofactor evidence="1">
        <name>Zn(2+)</name>
        <dbReference type="ChEBI" id="CHEBI:29105"/>
    </cofactor>
</comment>
<dbReference type="RefSeq" id="WP_185056650.1">
    <property type="nucleotide sequence ID" value="NZ_BAABIX010000041.1"/>
</dbReference>
<comment type="catalytic activity">
    <reaction evidence="8">
        <text>a primary alcohol + NAD(+) = an aldehyde + NADH + H(+)</text>
        <dbReference type="Rhea" id="RHEA:10736"/>
        <dbReference type="ChEBI" id="CHEBI:15378"/>
        <dbReference type="ChEBI" id="CHEBI:15734"/>
        <dbReference type="ChEBI" id="CHEBI:17478"/>
        <dbReference type="ChEBI" id="CHEBI:57540"/>
        <dbReference type="ChEBI" id="CHEBI:57945"/>
        <dbReference type="EC" id="1.1.1.1"/>
    </reaction>
</comment>
<name>A0A840PVC0_9ACTN</name>
<keyword evidence="11" id="KW-1185">Reference proteome</keyword>
<feature type="domain" description="Enoyl reductase (ER)" evidence="9">
    <location>
        <begin position="8"/>
        <end position="336"/>
    </location>
</feature>
<dbReference type="InterPro" id="IPR020843">
    <property type="entry name" value="ER"/>
</dbReference>
<evidence type="ECO:0000259" key="9">
    <source>
        <dbReference type="SMART" id="SM00829"/>
    </source>
</evidence>
<sequence length="338" mass="34693">MTERMRGAVLTALGEPPVVGALPRPVPGPGEALVRVRRVGLCATDLKISSGVFRPALGLPLVLGHEIAGEVVESRAPSVGKGARVACHPYLTCGRCPPCGGGRSNTCRELRLLGLDRQGGLAEYLAVPAGNLIPLAAATTYEAAAVTMDAVATTWHALRVRGRLGPGDRVVVVGAGGLGLNAVQVAAGLGARIAVVEPDTARRRAALEHGADHAVAPQDVGVLRGWAPDGAELVLEVSGTRAGFEAGARLLGTGGRVVCCGYCPGAEFGLESMDLVGRELTIAGSRGNTREDAVAALAAVERGDIRPRIDSVHELDQVGDAFARLMSGEARGRVVVSL</sequence>
<evidence type="ECO:0000256" key="3">
    <source>
        <dbReference type="ARBA" id="ARBA00013190"/>
    </source>
</evidence>
<evidence type="ECO:0000256" key="6">
    <source>
        <dbReference type="ARBA" id="ARBA00023002"/>
    </source>
</evidence>
<comment type="catalytic activity">
    <reaction evidence="7">
        <text>a secondary alcohol + NAD(+) = a ketone + NADH + H(+)</text>
        <dbReference type="Rhea" id="RHEA:10740"/>
        <dbReference type="ChEBI" id="CHEBI:15378"/>
        <dbReference type="ChEBI" id="CHEBI:17087"/>
        <dbReference type="ChEBI" id="CHEBI:35681"/>
        <dbReference type="ChEBI" id="CHEBI:57540"/>
        <dbReference type="ChEBI" id="CHEBI:57945"/>
        <dbReference type="EC" id="1.1.1.1"/>
    </reaction>
</comment>
<evidence type="ECO:0000256" key="1">
    <source>
        <dbReference type="ARBA" id="ARBA00001947"/>
    </source>
</evidence>
<dbReference type="GO" id="GO:0046872">
    <property type="term" value="F:metal ion binding"/>
    <property type="evidence" value="ECO:0007669"/>
    <property type="project" value="UniProtKB-KW"/>
</dbReference>